<dbReference type="AlphaFoldDB" id="A0A6A5T1Y7"/>
<gene>
    <name evidence="2" type="ORF">EJ02DRAFT_450928</name>
</gene>
<dbReference type="Gene3D" id="3.30.70.1060">
    <property type="entry name" value="Dimeric alpha+beta barrel"/>
    <property type="match status" value="1"/>
</dbReference>
<dbReference type="Proteomes" id="UP000800038">
    <property type="component" value="Unassembled WGS sequence"/>
</dbReference>
<dbReference type="PANTHER" id="PTHR33606">
    <property type="entry name" value="PROTEIN YCII"/>
    <property type="match status" value="1"/>
</dbReference>
<dbReference type="EMBL" id="ML976005">
    <property type="protein sequence ID" value="KAF1946160.1"/>
    <property type="molecule type" value="Genomic_DNA"/>
</dbReference>
<proteinExistence type="predicted"/>
<name>A0A6A5T1Y7_9PLEO</name>
<sequence>MHLLRPFFLRTSSSFSPTAAAAASSFRTTTQAKFHNSTMTSSTAAPAPAPAALQEWLVIVPDQAGALEKRIAIRPRHIEGLKGDREDMWLWGGAMLEAPIDASSNDPPRMKGSACLIGAATREEVVERLKRDVYVSGGVWDLEKVQIIPFRSALRKAL</sequence>
<keyword evidence="3" id="KW-1185">Reference proteome</keyword>
<reference evidence="2" key="1">
    <citation type="journal article" date="2020" name="Stud. Mycol.">
        <title>101 Dothideomycetes genomes: a test case for predicting lifestyles and emergence of pathogens.</title>
        <authorList>
            <person name="Haridas S."/>
            <person name="Albert R."/>
            <person name="Binder M."/>
            <person name="Bloem J."/>
            <person name="Labutti K."/>
            <person name="Salamov A."/>
            <person name="Andreopoulos B."/>
            <person name="Baker S."/>
            <person name="Barry K."/>
            <person name="Bills G."/>
            <person name="Bluhm B."/>
            <person name="Cannon C."/>
            <person name="Castanera R."/>
            <person name="Culley D."/>
            <person name="Daum C."/>
            <person name="Ezra D."/>
            <person name="Gonzalez J."/>
            <person name="Henrissat B."/>
            <person name="Kuo A."/>
            <person name="Liang C."/>
            <person name="Lipzen A."/>
            <person name="Lutzoni F."/>
            <person name="Magnuson J."/>
            <person name="Mondo S."/>
            <person name="Nolan M."/>
            <person name="Ohm R."/>
            <person name="Pangilinan J."/>
            <person name="Park H.-J."/>
            <person name="Ramirez L."/>
            <person name="Alfaro M."/>
            <person name="Sun H."/>
            <person name="Tritt A."/>
            <person name="Yoshinaga Y."/>
            <person name="Zwiers L.-H."/>
            <person name="Turgeon B."/>
            <person name="Goodwin S."/>
            <person name="Spatafora J."/>
            <person name="Crous P."/>
            <person name="Grigoriev I."/>
        </authorList>
    </citation>
    <scope>NUCLEOTIDE SEQUENCE</scope>
    <source>
        <strain evidence="2">CBS 161.51</strain>
    </source>
</reference>
<dbReference type="InterPro" id="IPR051807">
    <property type="entry name" value="Sec-metab_biosynth-assoc"/>
</dbReference>
<evidence type="ECO:0000259" key="1">
    <source>
        <dbReference type="Pfam" id="PF03795"/>
    </source>
</evidence>
<dbReference type="PANTHER" id="PTHR33606:SF3">
    <property type="entry name" value="PROTEIN YCII"/>
    <property type="match status" value="1"/>
</dbReference>
<dbReference type="SUPFAM" id="SSF54909">
    <property type="entry name" value="Dimeric alpha+beta barrel"/>
    <property type="match status" value="1"/>
</dbReference>
<dbReference type="InterPro" id="IPR005545">
    <property type="entry name" value="YCII"/>
</dbReference>
<organism evidence="2 3">
    <name type="scientific">Clathrospora elynae</name>
    <dbReference type="NCBI Taxonomy" id="706981"/>
    <lineage>
        <taxon>Eukaryota</taxon>
        <taxon>Fungi</taxon>
        <taxon>Dikarya</taxon>
        <taxon>Ascomycota</taxon>
        <taxon>Pezizomycotina</taxon>
        <taxon>Dothideomycetes</taxon>
        <taxon>Pleosporomycetidae</taxon>
        <taxon>Pleosporales</taxon>
        <taxon>Diademaceae</taxon>
        <taxon>Clathrospora</taxon>
    </lineage>
</organism>
<evidence type="ECO:0000313" key="3">
    <source>
        <dbReference type="Proteomes" id="UP000800038"/>
    </source>
</evidence>
<protein>
    <recommendedName>
        <fullName evidence="1">YCII-related domain-containing protein</fullName>
    </recommendedName>
</protein>
<dbReference type="Pfam" id="PF03795">
    <property type="entry name" value="YCII"/>
    <property type="match status" value="1"/>
</dbReference>
<dbReference type="OrthoDB" id="5519740at2759"/>
<dbReference type="InterPro" id="IPR011008">
    <property type="entry name" value="Dimeric_a/b-barrel"/>
</dbReference>
<evidence type="ECO:0000313" key="2">
    <source>
        <dbReference type="EMBL" id="KAF1946160.1"/>
    </source>
</evidence>
<feature type="domain" description="YCII-related" evidence="1">
    <location>
        <begin position="56"/>
        <end position="150"/>
    </location>
</feature>
<accession>A0A6A5T1Y7</accession>